<dbReference type="Gene3D" id="1.10.150.130">
    <property type="match status" value="1"/>
</dbReference>
<dbReference type="SUPFAM" id="SSF56349">
    <property type="entry name" value="DNA breaking-rejoining enzymes"/>
    <property type="match status" value="1"/>
</dbReference>
<dbReference type="RefSeq" id="WP_101264645.1">
    <property type="nucleotide sequence ID" value="NZ_NWTK01000002.1"/>
</dbReference>
<dbReference type="PROSITE" id="PS51900">
    <property type="entry name" value="CB"/>
    <property type="match status" value="1"/>
</dbReference>
<dbReference type="InterPro" id="IPR050808">
    <property type="entry name" value="Phage_Integrase"/>
</dbReference>
<reference evidence="8 9" key="1">
    <citation type="submission" date="2017-09" db="EMBL/GenBank/DDBJ databases">
        <title>Biodiversity and function of Thalassospira species in the particle-attached aromatic-hydrocarbon-degrading consortia from the surface seawater of the South China Sea.</title>
        <authorList>
            <person name="Dong C."/>
            <person name="Liu R."/>
            <person name="Shao Z."/>
        </authorList>
    </citation>
    <scope>NUCLEOTIDE SEQUENCE [LARGE SCALE GENOMIC DNA]</scope>
    <source>
        <strain evidence="8 9">CSC1P2</strain>
    </source>
</reference>
<dbReference type="GO" id="GO:0006310">
    <property type="term" value="P:DNA recombination"/>
    <property type="evidence" value="ECO:0007669"/>
    <property type="project" value="UniProtKB-KW"/>
</dbReference>
<evidence type="ECO:0000256" key="5">
    <source>
        <dbReference type="PROSITE-ProRule" id="PRU01248"/>
    </source>
</evidence>
<protein>
    <submittedName>
        <fullName evidence="8">Integrase</fullName>
    </submittedName>
</protein>
<dbReference type="InterPro" id="IPR010998">
    <property type="entry name" value="Integrase_recombinase_N"/>
</dbReference>
<dbReference type="InterPro" id="IPR013762">
    <property type="entry name" value="Integrase-like_cat_sf"/>
</dbReference>
<dbReference type="Proteomes" id="UP000233597">
    <property type="component" value="Unassembled WGS sequence"/>
</dbReference>
<dbReference type="InterPro" id="IPR004107">
    <property type="entry name" value="Integrase_SAM-like_N"/>
</dbReference>
<keyword evidence="3 5" id="KW-0238">DNA-binding</keyword>
<evidence type="ECO:0000313" key="9">
    <source>
        <dbReference type="Proteomes" id="UP000233597"/>
    </source>
</evidence>
<gene>
    <name evidence="8" type="ORF">COO20_05415</name>
</gene>
<dbReference type="Pfam" id="PF13356">
    <property type="entry name" value="Arm-DNA-bind_3"/>
    <property type="match status" value="1"/>
</dbReference>
<keyword evidence="4" id="KW-0233">DNA recombination</keyword>
<dbReference type="Pfam" id="PF14659">
    <property type="entry name" value="Phage_int_SAM_3"/>
    <property type="match status" value="1"/>
</dbReference>
<dbReference type="GO" id="GO:0015074">
    <property type="term" value="P:DNA integration"/>
    <property type="evidence" value="ECO:0007669"/>
    <property type="project" value="UniProtKB-KW"/>
</dbReference>
<dbReference type="PROSITE" id="PS51898">
    <property type="entry name" value="TYR_RECOMBINASE"/>
    <property type="match status" value="1"/>
</dbReference>
<keyword evidence="2" id="KW-0229">DNA integration</keyword>
<proteinExistence type="inferred from homology"/>
<dbReference type="AlphaFoldDB" id="A0A2N3KYI5"/>
<organism evidence="8 9">
    <name type="scientific">Thalassospira marina</name>
    <dbReference type="NCBI Taxonomy" id="2048283"/>
    <lineage>
        <taxon>Bacteria</taxon>
        <taxon>Pseudomonadati</taxon>
        <taxon>Pseudomonadota</taxon>
        <taxon>Alphaproteobacteria</taxon>
        <taxon>Rhodospirillales</taxon>
        <taxon>Thalassospiraceae</taxon>
        <taxon>Thalassospira</taxon>
    </lineage>
</organism>
<dbReference type="InterPro" id="IPR011010">
    <property type="entry name" value="DNA_brk_join_enz"/>
</dbReference>
<feature type="domain" description="Core-binding (CB)" evidence="7">
    <location>
        <begin position="96"/>
        <end position="176"/>
    </location>
</feature>
<comment type="caution">
    <text evidence="8">The sequence shown here is derived from an EMBL/GenBank/DDBJ whole genome shotgun (WGS) entry which is preliminary data.</text>
</comment>
<dbReference type="Gene3D" id="3.30.160.390">
    <property type="entry name" value="Integrase, DNA-binding domain"/>
    <property type="match status" value="1"/>
</dbReference>
<dbReference type="PANTHER" id="PTHR30629:SF2">
    <property type="entry name" value="PROPHAGE INTEGRASE INTS-RELATED"/>
    <property type="match status" value="1"/>
</dbReference>
<name>A0A2N3KYI5_9PROT</name>
<evidence type="ECO:0000256" key="1">
    <source>
        <dbReference type="ARBA" id="ARBA00008857"/>
    </source>
</evidence>
<dbReference type="PANTHER" id="PTHR30629">
    <property type="entry name" value="PROPHAGE INTEGRASE"/>
    <property type="match status" value="1"/>
</dbReference>
<dbReference type="InterPro" id="IPR038488">
    <property type="entry name" value="Integrase_DNA-bd_sf"/>
</dbReference>
<dbReference type="GO" id="GO:0003677">
    <property type="term" value="F:DNA binding"/>
    <property type="evidence" value="ECO:0007669"/>
    <property type="project" value="UniProtKB-UniRule"/>
</dbReference>
<dbReference type="Gene3D" id="1.10.443.10">
    <property type="entry name" value="Intergrase catalytic core"/>
    <property type="match status" value="1"/>
</dbReference>
<dbReference type="InterPro" id="IPR025166">
    <property type="entry name" value="Integrase_DNA_bind_dom"/>
</dbReference>
<dbReference type="Pfam" id="PF00589">
    <property type="entry name" value="Phage_integrase"/>
    <property type="match status" value="1"/>
</dbReference>
<evidence type="ECO:0000259" key="6">
    <source>
        <dbReference type="PROSITE" id="PS51898"/>
    </source>
</evidence>
<evidence type="ECO:0000259" key="7">
    <source>
        <dbReference type="PROSITE" id="PS51900"/>
    </source>
</evidence>
<accession>A0A2N3KYI5</accession>
<dbReference type="InterPro" id="IPR002104">
    <property type="entry name" value="Integrase_catalytic"/>
</dbReference>
<comment type="similarity">
    <text evidence="1">Belongs to the 'phage' integrase family.</text>
</comment>
<dbReference type="OrthoDB" id="7298605at2"/>
<sequence length="388" mass="43916">MARLSKRTVDALKPLEKDYFEWDDDLPGFGVRIMPTGRKSYLIQYRDSSRRTRRKALGRHGTVTADEAKAEARQLLSSVARGENPAEDYKRKKGAPTVRELGERFMSDYVPTRCKPSTAKEYRRSFDLFIYPAFGSLKAEEVKRSDVADLHHKLRDKPYQANRTLGVLSVMFNQAEVWGLRPDGSNPCRHVKKYTEEKRERYLSGEELARLGQTLNNIEEAGTESQAAINAIRLLILTGCRLGEIQTLKWEYVRRNALHLPDSKTGKKKVPIGDEVHSVLDDIERIDGNPYVIAGKLPGSHITDMQKPWRRIRAAARLDDLRIHDLRHSYASAAVGMGESLPMIGKLLGHSQVQTTARYAHLADDPVTASANRVSSQLRILLESNKRS</sequence>
<feature type="domain" description="Tyr recombinase" evidence="6">
    <location>
        <begin position="198"/>
        <end position="372"/>
    </location>
</feature>
<evidence type="ECO:0000313" key="8">
    <source>
        <dbReference type="EMBL" id="PKR55598.1"/>
    </source>
</evidence>
<dbReference type="CDD" id="cd00796">
    <property type="entry name" value="INT_Rci_Hp1_C"/>
    <property type="match status" value="1"/>
</dbReference>
<evidence type="ECO:0000256" key="4">
    <source>
        <dbReference type="ARBA" id="ARBA00023172"/>
    </source>
</evidence>
<evidence type="ECO:0000256" key="3">
    <source>
        <dbReference type="ARBA" id="ARBA00023125"/>
    </source>
</evidence>
<dbReference type="EMBL" id="NWTK01000002">
    <property type="protein sequence ID" value="PKR55598.1"/>
    <property type="molecule type" value="Genomic_DNA"/>
</dbReference>
<dbReference type="InterPro" id="IPR044068">
    <property type="entry name" value="CB"/>
</dbReference>
<evidence type="ECO:0000256" key="2">
    <source>
        <dbReference type="ARBA" id="ARBA00022908"/>
    </source>
</evidence>